<dbReference type="PANTHER" id="PTHR38825:SF2">
    <property type="entry name" value="LYSINE TRANSPORTER LYSE"/>
    <property type="match status" value="1"/>
</dbReference>
<gene>
    <name evidence="7" type="ORF">ACFOZ7_10715</name>
</gene>
<dbReference type="Proteomes" id="UP001595821">
    <property type="component" value="Unassembled WGS sequence"/>
</dbReference>
<protein>
    <submittedName>
        <fullName evidence="7">LysE family translocator</fullName>
    </submittedName>
</protein>
<reference evidence="7 8" key="1">
    <citation type="journal article" date="2014" name="Int. J. Syst. Evol. Microbiol.">
        <title>Complete genome sequence of Corynebacterium casei LMG S-19264T (=DSM 44701T), isolated from a smear-ripened cheese.</title>
        <authorList>
            <consortium name="US DOE Joint Genome Institute (JGI-PGF)"/>
            <person name="Walter F."/>
            <person name="Albersmeier A."/>
            <person name="Kalinowski J."/>
            <person name="Ruckert C."/>
        </authorList>
    </citation>
    <scope>NUCLEOTIDE SEQUENCE [LARGE SCALE GENOMIC DNA]</scope>
    <source>
        <strain evidence="7 8">IBRC-M 10912</strain>
    </source>
</reference>
<accession>A0ABD5NZP2</accession>
<feature type="transmembrane region" description="Helical" evidence="6">
    <location>
        <begin position="202"/>
        <end position="223"/>
    </location>
</feature>
<evidence type="ECO:0000256" key="4">
    <source>
        <dbReference type="ARBA" id="ARBA00022989"/>
    </source>
</evidence>
<feature type="transmembrane region" description="Helical" evidence="6">
    <location>
        <begin position="43"/>
        <end position="67"/>
    </location>
</feature>
<organism evidence="7 8">
    <name type="scientific">Natribaculum luteum</name>
    <dbReference type="NCBI Taxonomy" id="1586232"/>
    <lineage>
        <taxon>Archaea</taxon>
        <taxon>Methanobacteriati</taxon>
        <taxon>Methanobacteriota</taxon>
        <taxon>Stenosarchaea group</taxon>
        <taxon>Halobacteria</taxon>
        <taxon>Halobacteriales</taxon>
        <taxon>Natrialbaceae</taxon>
        <taxon>Natribaculum</taxon>
    </lineage>
</organism>
<feature type="transmembrane region" description="Helical" evidence="6">
    <location>
        <begin position="169"/>
        <end position="190"/>
    </location>
</feature>
<keyword evidence="2" id="KW-1003">Cell membrane</keyword>
<dbReference type="GeneID" id="71854400"/>
<dbReference type="GO" id="GO:0005886">
    <property type="term" value="C:plasma membrane"/>
    <property type="evidence" value="ECO:0007669"/>
    <property type="project" value="UniProtKB-SubCell"/>
</dbReference>
<dbReference type="EMBL" id="JBHSDJ010000030">
    <property type="protein sequence ID" value="MFC4247466.1"/>
    <property type="molecule type" value="Genomic_DNA"/>
</dbReference>
<proteinExistence type="predicted"/>
<evidence type="ECO:0000313" key="7">
    <source>
        <dbReference type="EMBL" id="MFC4247466.1"/>
    </source>
</evidence>
<sequence length="227" mass="23318">MTSPVVTTFAGIVFGVALAAPPGPMNAIIAEESVLRGWTSGFKAGIGAMLADVIFFVLTFAGVAAVLERHATVQDALFLVGGVLMLAFAADALRNVTAATGFTQGDVAQASTGFRKAFALSLTNPYQIAFWLTVGIGLVRPGTLAVTDHVPDVLSSLVGEFVVETGSPALLVGFFGGIGLWVIAYPAALVATGRRIDAFAPLVALLSGLVLGGFGLLFCWIGLTALF</sequence>
<evidence type="ECO:0000256" key="5">
    <source>
        <dbReference type="ARBA" id="ARBA00023136"/>
    </source>
</evidence>
<name>A0ABD5NZP2_9EURY</name>
<evidence type="ECO:0000256" key="2">
    <source>
        <dbReference type="ARBA" id="ARBA00022475"/>
    </source>
</evidence>
<evidence type="ECO:0000313" key="8">
    <source>
        <dbReference type="Proteomes" id="UP001595821"/>
    </source>
</evidence>
<keyword evidence="4 6" id="KW-1133">Transmembrane helix</keyword>
<keyword evidence="3 6" id="KW-0812">Transmembrane</keyword>
<dbReference type="InterPro" id="IPR001123">
    <property type="entry name" value="LeuE-type"/>
</dbReference>
<dbReference type="PANTHER" id="PTHR38825">
    <property type="entry name" value="LYSINE EXPORTER PROTEIN (LYSE/YGGA)"/>
    <property type="match status" value="1"/>
</dbReference>
<dbReference type="RefSeq" id="WP_265781280.1">
    <property type="nucleotide sequence ID" value="NZ_CP095397.1"/>
</dbReference>
<evidence type="ECO:0000256" key="1">
    <source>
        <dbReference type="ARBA" id="ARBA00004651"/>
    </source>
</evidence>
<evidence type="ECO:0000256" key="6">
    <source>
        <dbReference type="SAM" id="Phobius"/>
    </source>
</evidence>
<comment type="caution">
    <text evidence="7">The sequence shown here is derived from an EMBL/GenBank/DDBJ whole genome shotgun (WGS) entry which is preliminary data.</text>
</comment>
<keyword evidence="5 6" id="KW-0472">Membrane</keyword>
<dbReference type="Pfam" id="PF01810">
    <property type="entry name" value="LysE"/>
    <property type="match status" value="1"/>
</dbReference>
<comment type="subcellular location">
    <subcellularLocation>
        <location evidence="1">Cell membrane</location>
        <topology evidence="1">Multi-pass membrane protein</topology>
    </subcellularLocation>
</comment>
<evidence type="ECO:0000256" key="3">
    <source>
        <dbReference type="ARBA" id="ARBA00022692"/>
    </source>
</evidence>
<dbReference type="AlphaFoldDB" id="A0ABD5NZP2"/>